<dbReference type="EMBL" id="KZ358361">
    <property type="protein sequence ID" value="PIO59241.1"/>
    <property type="molecule type" value="Genomic_DNA"/>
</dbReference>
<evidence type="ECO:0000313" key="2">
    <source>
        <dbReference type="EMBL" id="PIO59241.1"/>
    </source>
</evidence>
<accession>A0A2G9TMQ6</accession>
<dbReference type="Proteomes" id="UP000230423">
    <property type="component" value="Unassembled WGS sequence"/>
</dbReference>
<organism evidence="2 3">
    <name type="scientific">Teladorsagia circumcincta</name>
    <name type="common">Brown stomach worm</name>
    <name type="synonym">Ostertagia circumcincta</name>
    <dbReference type="NCBI Taxonomy" id="45464"/>
    <lineage>
        <taxon>Eukaryota</taxon>
        <taxon>Metazoa</taxon>
        <taxon>Ecdysozoa</taxon>
        <taxon>Nematoda</taxon>
        <taxon>Chromadorea</taxon>
        <taxon>Rhabditida</taxon>
        <taxon>Rhabditina</taxon>
        <taxon>Rhabditomorpha</taxon>
        <taxon>Strongyloidea</taxon>
        <taxon>Trichostrongylidae</taxon>
        <taxon>Teladorsagia</taxon>
    </lineage>
</organism>
<feature type="region of interest" description="Disordered" evidence="1">
    <location>
        <begin position="27"/>
        <end position="50"/>
    </location>
</feature>
<reference evidence="2 3" key="1">
    <citation type="submission" date="2015-09" db="EMBL/GenBank/DDBJ databases">
        <title>Draft genome of the parasitic nematode Teladorsagia circumcincta isolate WARC Sus (inbred).</title>
        <authorList>
            <person name="Mitreva M."/>
        </authorList>
    </citation>
    <scope>NUCLEOTIDE SEQUENCE [LARGE SCALE GENOMIC DNA]</scope>
    <source>
        <strain evidence="2 3">S</strain>
    </source>
</reference>
<sequence length="68" mass="7516">MVTEKFPSTSLVFYAENKNKQGVIAPRCTGRASSSTPNGSTEAATERVSSDEISEMRTMIWSLLNWLC</sequence>
<feature type="compositionally biased region" description="Polar residues" evidence="1">
    <location>
        <begin position="31"/>
        <end position="43"/>
    </location>
</feature>
<evidence type="ECO:0000256" key="1">
    <source>
        <dbReference type="SAM" id="MobiDB-lite"/>
    </source>
</evidence>
<dbReference type="AlphaFoldDB" id="A0A2G9TMQ6"/>
<keyword evidence="3" id="KW-1185">Reference proteome</keyword>
<evidence type="ECO:0000313" key="3">
    <source>
        <dbReference type="Proteomes" id="UP000230423"/>
    </source>
</evidence>
<gene>
    <name evidence="2" type="ORF">TELCIR_19302</name>
</gene>
<protein>
    <submittedName>
        <fullName evidence="2">Uncharacterized protein</fullName>
    </submittedName>
</protein>
<proteinExistence type="predicted"/>
<dbReference type="OrthoDB" id="2499658at2759"/>
<name>A0A2G9TMQ6_TELCI</name>